<proteinExistence type="predicted"/>
<dbReference type="SUPFAM" id="SSF52833">
    <property type="entry name" value="Thioredoxin-like"/>
    <property type="match status" value="1"/>
</dbReference>
<dbReference type="CDD" id="cd03192">
    <property type="entry name" value="GST_C_Sigma_like"/>
    <property type="match status" value="1"/>
</dbReference>
<dbReference type="InterPro" id="IPR040079">
    <property type="entry name" value="Glutathione_S-Trfase"/>
</dbReference>
<dbReference type="PROSITE" id="PS50404">
    <property type="entry name" value="GST_NTER"/>
    <property type="match status" value="1"/>
</dbReference>
<evidence type="ECO:0000313" key="4">
    <source>
        <dbReference type="Proteomes" id="UP001152320"/>
    </source>
</evidence>
<evidence type="ECO:0000259" key="1">
    <source>
        <dbReference type="PROSITE" id="PS50404"/>
    </source>
</evidence>
<evidence type="ECO:0000313" key="3">
    <source>
        <dbReference type="EMBL" id="KAJ8022371.1"/>
    </source>
</evidence>
<dbReference type="InterPro" id="IPR004046">
    <property type="entry name" value="GST_C"/>
</dbReference>
<accession>A0A9Q1BC77</accession>
<dbReference type="GO" id="GO:0006749">
    <property type="term" value="P:glutathione metabolic process"/>
    <property type="evidence" value="ECO:0007669"/>
    <property type="project" value="TreeGrafter"/>
</dbReference>
<sequence length="185" mass="21079">MFALAGVEYEDHRIKNDEWPQVKKDYPLGVLPVLEVNGEQIPQSSAINHFLASEFGFLGSSHLEAAKINVVYEVLVDSLYEARKIVEAEDPKIKEQLKTKFYDVILENHSKFLVEILEKNNGGNGFFVGDKITLADIFFLAVRKDILTYVDKDDRLHKQPKLQALADRIAAVPQIAEWIKNRPQT</sequence>
<dbReference type="GO" id="GO:0004364">
    <property type="term" value="F:glutathione transferase activity"/>
    <property type="evidence" value="ECO:0007669"/>
    <property type="project" value="TreeGrafter"/>
</dbReference>
<dbReference type="InterPro" id="IPR004045">
    <property type="entry name" value="Glutathione_S-Trfase_N"/>
</dbReference>
<organism evidence="3 4">
    <name type="scientific">Holothuria leucospilota</name>
    <name type="common">Black long sea cucumber</name>
    <name type="synonym">Mertensiothuria leucospilota</name>
    <dbReference type="NCBI Taxonomy" id="206669"/>
    <lineage>
        <taxon>Eukaryota</taxon>
        <taxon>Metazoa</taxon>
        <taxon>Echinodermata</taxon>
        <taxon>Eleutherozoa</taxon>
        <taxon>Echinozoa</taxon>
        <taxon>Holothuroidea</taxon>
        <taxon>Aspidochirotacea</taxon>
        <taxon>Aspidochirotida</taxon>
        <taxon>Holothuriidae</taxon>
        <taxon>Holothuria</taxon>
    </lineage>
</organism>
<dbReference type="Proteomes" id="UP001152320">
    <property type="component" value="Chromosome 20"/>
</dbReference>
<dbReference type="Gene3D" id="3.40.30.10">
    <property type="entry name" value="Glutaredoxin"/>
    <property type="match status" value="1"/>
</dbReference>
<dbReference type="AlphaFoldDB" id="A0A9Q1BC77"/>
<protein>
    <submittedName>
        <fullName evidence="3">S-crystallin SL11</fullName>
    </submittedName>
</protein>
<reference evidence="3" key="1">
    <citation type="submission" date="2021-10" db="EMBL/GenBank/DDBJ databases">
        <title>Tropical sea cucumber genome reveals ecological adaptation and Cuvierian tubules defense mechanism.</title>
        <authorList>
            <person name="Chen T."/>
        </authorList>
    </citation>
    <scope>NUCLEOTIDE SEQUENCE</scope>
    <source>
        <strain evidence="3">Nanhai2018</strain>
        <tissue evidence="3">Muscle</tissue>
    </source>
</reference>
<dbReference type="EMBL" id="JAIZAY010000020">
    <property type="protein sequence ID" value="KAJ8022371.1"/>
    <property type="molecule type" value="Genomic_DNA"/>
</dbReference>
<dbReference type="Gene3D" id="1.20.1050.10">
    <property type="match status" value="1"/>
</dbReference>
<name>A0A9Q1BC77_HOLLE</name>
<comment type="caution">
    <text evidence="3">The sequence shown here is derived from an EMBL/GenBank/DDBJ whole genome shotgun (WGS) entry which is preliminary data.</text>
</comment>
<dbReference type="InterPro" id="IPR050213">
    <property type="entry name" value="GST_superfamily"/>
</dbReference>
<dbReference type="InterPro" id="IPR036282">
    <property type="entry name" value="Glutathione-S-Trfase_C_sf"/>
</dbReference>
<dbReference type="SFLD" id="SFLDS00019">
    <property type="entry name" value="Glutathione_Transferase_(cytos"/>
    <property type="match status" value="1"/>
</dbReference>
<dbReference type="InterPro" id="IPR010987">
    <property type="entry name" value="Glutathione-S-Trfase_C-like"/>
</dbReference>
<dbReference type="SUPFAM" id="SSF47616">
    <property type="entry name" value="GST C-terminal domain-like"/>
    <property type="match status" value="1"/>
</dbReference>
<feature type="domain" description="GST N-terminal" evidence="1">
    <location>
        <begin position="1"/>
        <end position="59"/>
    </location>
</feature>
<evidence type="ECO:0000259" key="2">
    <source>
        <dbReference type="PROSITE" id="PS50405"/>
    </source>
</evidence>
<dbReference type="Pfam" id="PF14497">
    <property type="entry name" value="GST_C_3"/>
    <property type="match status" value="1"/>
</dbReference>
<dbReference type="InterPro" id="IPR036249">
    <property type="entry name" value="Thioredoxin-like_sf"/>
</dbReference>
<dbReference type="FunFam" id="1.20.1050.10:FF:000030">
    <property type="entry name" value="Glutathione S-transferase S1"/>
    <property type="match status" value="1"/>
</dbReference>
<feature type="domain" description="GST C-terminal" evidence="2">
    <location>
        <begin position="61"/>
        <end position="185"/>
    </location>
</feature>
<dbReference type="Pfam" id="PF02798">
    <property type="entry name" value="GST_N"/>
    <property type="match status" value="1"/>
</dbReference>
<dbReference type="PANTHER" id="PTHR11571">
    <property type="entry name" value="GLUTATHIONE S-TRANSFERASE"/>
    <property type="match status" value="1"/>
</dbReference>
<gene>
    <name evidence="3" type="ORF">HOLleu_37249</name>
</gene>
<dbReference type="PROSITE" id="PS50405">
    <property type="entry name" value="GST_CTER"/>
    <property type="match status" value="1"/>
</dbReference>
<dbReference type="PANTHER" id="PTHR11571:SF150">
    <property type="entry name" value="GLUTATHIONE S-TRANSFERASE"/>
    <property type="match status" value="1"/>
</dbReference>
<dbReference type="OrthoDB" id="414243at2759"/>
<dbReference type="CDD" id="cd03039">
    <property type="entry name" value="GST_N_Sigma_like"/>
    <property type="match status" value="1"/>
</dbReference>
<keyword evidence="4" id="KW-1185">Reference proteome</keyword>